<comment type="catalytic activity">
    <reaction evidence="11">
        <text>ATP + H2O = ADP + phosphate + H(+)</text>
        <dbReference type="Rhea" id="RHEA:13065"/>
        <dbReference type="ChEBI" id="CHEBI:15377"/>
        <dbReference type="ChEBI" id="CHEBI:15378"/>
        <dbReference type="ChEBI" id="CHEBI:30616"/>
        <dbReference type="ChEBI" id="CHEBI:43474"/>
        <dbReference type="ChEBI" id="CHEBI:456216"/>
        <dbReference type="EC" id="5.6.2.4"/>
    </reaction>
</comment>
<dbReference type="Gene3D" id="1.10.10.160">
    <property type="match status" value="1"/>
</dbReference>
<proteinExistence type="inferred from homology"/>
<reference evidence="15 16" key="1">
    <citation type="submission" date="2023-12" db="EMBL/GenBank/DDBJ databases">
        <title>Novel species of the genus Arcicella isolated from rivers.</title>
        <authorList>
            <person name="Lu H."/>
        </authorList>
    </citation>
    <scope>NUCLEOTIDE SEQUENCE [LARGE SCALE GENOMIC DNA]</scope>
    <source>
        <strain evidence="15 16">LMG 21963</strain>
    </source>
</reference>
<keyword evidence="4 12" id="KW-0347">Helicase</keyword>
<evidence type="ECO:0000256" key="5">
    <source>
        <dbReference type="ARBA" id="ARBA00022840"/>
    </source>
</evidence>
<comment type="caution">
    <text evidence="15">The sequence shown here is derived from an EMBL/GenBank/DDBJ whole genome shotgun (WGS) entry which is preliminary data.</text>
</comment>
<evidence type="ECO:0000256" key="12">
    <source>
        <dbReference type="PROSITE-ProRule" id="PRU00560"/>
    </source>
</evidence>
<evidence type="ECO:0000256" key="8">
    <source>
        <dbReference type="ARBA" id="ARBA00034617"/>
    </source>
</evidence>
<dbReference type="PANTHER" id="PTHR11070">
    <property type="entry name" value="UVRD / RECB / PCRA DNA HELICASE FAMILY MEMBER"/>
    <property type="match status" value="1"/>
</dbReference>
<dbReference type="Proteomes" id="UP001304671">
    <property type="component" value="Unassembled WGS sequence"/>
</dbReference>
<keyword evidence="6" id="KW-0238">DNA-binding</keyword>
<feature type="domain" description="UvrD-like helicase ATP-binding" evidence="13">
    <location>
        <begin position="5"/>
        <end position="289"/>
    </location>
</feature>
<protein>
    <recommendedName>
        <fullName evidence="9">DNA 3'-5' helicase</fullName>
        <ecNumber evidence="9">5.6.2.4</ecNumber>
    </recommendedName>
    <alternativeName>
        <fullName evidence="10">DNA 3'-5' helicase II</fullName>
    </alternativeName>
</protein>
<dbReference type="CDD" id="cd18807">
    <property type="entry name" value="SF1_C_UvrD"/>
    <property type="match status" value="1"/>
</dbReference>
<evidence type="ECO:0000256" key="9">
    <source>
        <dbReference type="ARBA" id="ARBA00034808"/>
    </source>
</evidence>
<feature type="binding site" evidence="12">
    <location>
        <begin position="26"/>
        <end position="33"/>
    </location>
    <ligand>
        <name>ATP</name>
        <dbReference type="ChEBI" id="CHEBI:30616"/>
    </ligand>
</feature>
<name>A0ABU5QLU5_9BACT</name>
<dbReference type="PROSITE" id="PS51217">
    <property type="entry name" value="UVRD_HELICASE_CTER"/>
    <property type="match status" value="1"/>
</dbReference>
<evidence type="ECO:0000256" key="6">
    <source>
        <dbReference type="ARBA" id="ARBA00023125"/>
    </source>
</evidence>
<dbReference type="Gene3D" id="3.40.50.300">
    <property type="entry name" value="P-loop containing nucleotide triphosphate hydrolases"/>
    <property type="match status" value="2"/>
</dbReference>
<evidence type="ECO:0000313" key="16">
    <source>
        <dbReference type="Proteomes" id="UP001304671"/>
    </source>
</evidence>
<evidence type="ECO:0000256" key="2">
    <source>
        <dbReference type="ARBA" id="ARBA00022741"/>
    </source>
</evidence>
<evidence type="ECO:0000256" key="11">
    <source>
        <dbReference type="ARBA" id="ARBA00048988"/>
    </source>
</evidence>
<dbReference type="SUPFAM" id="SSF52540">
    <property type="entry name" value="P-loop containing nucleoside triphosphate hydrolases"/>
    <property type="match status" value="1"/>
</dbReference>
<dbReference type="Pfam" id="PF00580">
    <property type="entry name" value="UvrD-helicase"/>
    <property type="match status" value="1"/>
</dbReference>
<keyword evidence="16" id="KW-1185">Reference proteome</keyword>
<dbReference type="GO" id="GO:0004527">
    <property type="term" value="F:exonuclease activity"/>
    <property type="evidence" value="ECO:0007669"/>
    <property type="project" value="UniProtKB-KW"/>
</dbReference>
<dbReference type="PANTHER" id="PTHR11070:SF2">
    <property type="entry name" value="ATP-DEPENDENT DNA HELICASE SRS2"/>
    <property type="match status" value="1"/>
</dbReference>
<dbReference type="InterPro" id="IPR027417">
    <property type="entry name" value="P-loop_NTPase"/>
</dbReference>
<keyword evidence="15" id="KW-0269">Exonuclease</keyword>
<dbReference type="RefSeq" id="WP_323248842.1">
    <property type="nucleotide sequence ID" value="NZ_JAYFUL010000012.1"/>
</dbReference>
<evidence type="ECO:0000259" key="13">
    <source>
        <dbReference type="PROSITE" id="PS51198"/>
    </source>
</evidence>
<gene>
    <name evidence="15" type="ORF">VB264_09595</name>
</gene>
<evidence type="ECO:0000256" key="3">
    <source>
        <dbReference type="ARBA" id="ARBA00022801"/>
    </source>
</evidence>
<accession>A0ABU5QLU5</accession>
<sequence length="770" mass="87407">MDYLKGLNEPQREAVQHIDGPLMIIAGAGSGKTRVLTYRTAYLIEKGVDPFQILLLTFTNKAAGEMRQRIENAVGSDGKNLWMGTFHSVFAKILRFDGKHLGYTSDFSIYDTDDSKSLIRAIVKERGLDDKVYKANVIFNRISGAKNRLIGPDEYLNNPVIAADDAAAKLPEMGKLYKIYALRCFQANAMDFDDLLYNTNILFRDHLAVLDKYQRKFKYIMVDEFQDTNISQYLIVKKLSELSKNLCVVGDDAQSIYAFRGASIDNILNLEKDYPNMATIKLEQNYRSTKNIVEAANSIIAKNKNQLKKKVFTENEEGSLIELIKASSDNEEGRLIATHLFESKMAHGLRNTDFAILYRTNAQSRSFEEALRKLNIKYRIIGGLSFYQRREVKDLLAYFRFVVNQKDEEAFKRIINLPKRGIGDTTIAKIAVTASENQISVWEVVSNIKQFQAGRFADTIEGFADLIKSFKIMVEADKKDAYEVASHIAKASGLLRELHEDKTVEGLSRYENVQELLNSIKEFVDDNEVEEEDKSLSSFLQTVSLLTTADSDDPDGDNDRVTLMTIHGAKGLEFNHVYVVGMEEDLFPSQMMLQSRADLEEERRLFYVAITRAEKKLMMSYAESRYQYGRLKPCEPSRFLDEIDPSFLQFAKNIRRAEERPAPQGFVRMTNREQKAPDFNIPNKPTSTANLIAKPAPRPVVGNSYVPSQDFVPSDTKALVEGDRVEHLKFGFGKVKKIDVNGTDRKAVIQFEGTIGEKTLLLSFAKLRIL</sequence>
<keyword evidence="3 12" id="KW-0378">Hydrolase</keyword>
<dbReference type="InterPro" id="IPR000212">
    <property type="entry name" value="DNA_helicase_UvrD/REP"/>
</dbReference>
<dbReference type="PROSITE" id="PS51198">
    <property type="entry name" value="UVRD_HELICASE_ATP_BIND"/>
    <property type="match status" value="1"/>
</dbReference>
<comment type="catalytic activity">
    <reaction evidence="8">
        <text>Couples ATP hydrolysis with the unwinding of duplex DNA by translocating in the 3'-5' direction.</text>
        <dbReference type="EC" id="5.6.2.4"/>
    </reaction>
</comment>
<keyword evidence="5 12" id="KW-0067">ATP-binding</keyword>
<evidence type="ECO:0000256" key="4">
    <source>
        <dbReference type="ARBA" id="ARBA00022806"/>
    </source>
</evidence>
<dbReference type="EMBL" id="JAYFUL010000012">
    <property type="protein sequence ID" value="MEA5258037.1"/>
    <property type="molecule type" value="Genomic_DNA"/>
</dbReference>
<keyword evidence="15" id="KW-0540">Nuclease</keyword>
<dbReference type="Pfam" id="PF21196">
    <property type="entry name" value="PcrA_UvrD_tudor"/>
    <property type="match status" value="1"/>
</dbReference>
<dbReference type="EC" id="5.6.2.4" evidence="9"/>
<feature type="domain" description="UvrD-like helicase C-terminal" evidence="14">
    <location>
        <begin position="290"/>
        <end position="571"/>
    </location>
</feature>
<dbReference type="CDD" id="cd17932">
    <property type="entry name" value="DEXQc_UvrD"/>
    <property type="match status" value="1"/>
</dbReference>
<evidence type="ECO:0000313" key="15">
    <source>
        <dbReference type="EMBL" id="MEA5258037.1"/>
    </source>
</evidence>
<keyword evidence="2 12" id="KW-0547">Nucleotide-binding</keyword>
<dbReference type="Pfam" id="PF13361">
    <property type="entry name" value="UvrD_C"/>
    <property type="match status" value="1"/>
</dbReference>
<organism evidence="15 16">
    <name type="scientific">Arcicella aquatica</name>
    <dbReference type="NCBI Taxonomy" id="217141"/>
    <lineage>
        <taxon>Bacteria</taxon>
        <taxon>Pseudomonadati</taxon>
        <taxon>Bacteroidota</taxon>
        <taxon>Cytophagia</taxon>
        <taxon>Cytophagales</taxon>
        <taxon>Flectobacillaceae</taxon>
        <taxon>Arcicella</taxon>
    </lineage>
</organism>
<comment type="similarity">
    <text evidence="1">Belongs to the helicase family. UvrD subfamily.</text>
</comment>
<evidence type="ECO:0000256" key="10">
    <source>
        <dbReference type="ARBA" id="ARBA00034923"/>
    </source>
</evidence>
<evidence type="ECO:0000259" key="14">
    <source>
        <dbReference type="PROSITE" id="PS51217"/>
    </source>
</evidence>
<dbReference type="InterPro" id="IPR014016">
    <property type="entry name" value="UvrD-like_ATP-bd"/>
</dbReference>
<evidence type="ECO:0000256" key="7">
    <source>
        <dbReference type="ARBA" id="ARBA00023235"/>
    </source>
</evidence>
<dbReference type="InterPro" id="IPR014017">
    <property type="entry name" value="DNA_helicase_UvrD-like_C"/>
</dbReference>
<dbReference type="Gene3D" id="1.10.486.10">
    <property type="entry name" value="PCRA, domain 4"/>
    <property type="match status" value="1"/>
</dbReference>
<dbReference type="InterPro" id="IPR013986">
    <property type="entry name" value="DExx_box_DNA_helicase_dom_sf"/>
</dbReference>
<evidence type="ECO:0000256" key="1">
    <source>
        <dbReference type="ARBA" id="ARBA00009922"/>
    </source>
</evidence>
<keyword evidence="7" id="KW-0413">Isomerase</keyword>